<feature type="domain" description="K Homology" evidence="2">
    <location>
        <begin position="84"/>
        <end position="156"/>
    </location>
</feature>
<dbReference type="GO" id="GO:0003723">
    <property type="term" value="F:RNA binding"/>
    <property type="evidence" value="ECO:0007669"/>
    <property type="project" value="UniProtKB-KW"/>
</dbReference>
<comment type="caution">
    <text evidence="3">The sequence shown here is derived from an EMBL/GenBank/DDBJ whole genome shotgun (WGS) entry which is preliminary data.</text>
</comment>
<proteinExistence type="predicted"/>
<dbReference type="InterPro" id="IPR055211">
    <property type="entry name" value="KH_PNO1_2nd"/>
</dbReference>
<dbReference type="EMBL" id="DTBQ01000098">
    <property type="protein sequence ID" value="HGM46819.1"/>
    <property type="molecule type" value="Genomic_DNA"/>
</dbReference>
<dbReference type="InterPro" id="IPR004088">
    <property type="entry name" value="KH_dom_type_1"/>
</dbReference>
<accession>A0A7C4H0S5</accession>
<reference evidence="3" key="1">
    <citation type="journal article" date="2020" name="mSystems">
        <title>Genome- and Community-Level Interaction Insights into Carbon Utilization and Element Cycling Functions of Hydrothermarchaeota in Hydrothermal Sediment.</title>
        <authorList>
            <person name="Zhou Z."/>
            <person name="Liu Y."/>
            <person name="Xu W."/>
            <person name="Pan J."/>
            <person name="Luo Z.H."/>
            <person name="Li M."/>
        </authorList>
    </citation>
    <scope>NUCLEOTIDE SEQUENCE</scope>
    <source>
        <strain evidence="3">SpSt-649</strain>
    </source>
</reference>
<dbReference type="Pfam" id="PF00013">
    <property type="entry name" value="KH_1"/>
    <property type="match status" value="1"/>
</dbReference>
<dbReference type="SUPFAM" id="SSF54791">
    <property type="entry name" value="Eukaryotic type KH-domain (KH-domain type I)"/>
    <property type="match status" value="2"/>
</dbReference>
<gene>
    <name evidence="3" type="ORF">ENU21_03560</name>
</gene>
<dbReference type="PANTHER" id="PTHR12826:SF13">
    <property type="entry name" value="RNA-BINDING PROTEIN PNO1"/>
    <property type="match status" value="1"/>
</dbReference>
<sequence>MEGGLIVPLNPQRVGVVVGKDGGNKKRIESAFNVDISVDSQKSVAVVRPREGATPYDLLKARKALEAVSLGFSVDDALLLADDSYDFQVIDLDEVSRNREDLKRIKARIIGAEGRFRKVLEEMTGVRIVIGDKHVGVIGDYEQLRVVREALSRLIGGQAHSTVVKFLERESYSLKRRRLELWEKW</sequence>
<dbReference type="SMART" id="SM00322">
    <property type="entry name" value="KH"/>
    <property type="match status" value="2"/>
</dbReference>
<evidence type="ECO:0000259" key="2">
    <source>
        <dbReference type="SMART" id="SM00322"/>
    </source>
</evidence>
<dbReference type="InterPro" id="IPR019964">
    <property type="entry name" value="KH_domain_protein_archaea"/>
</dbReference>
<dbReference type="NCBIfam" id="TIGR03665">
    <property type="entry name" value="arCOG04150"/>
    <property type="match status" value="1"/>
</dbReference>
<keyword evidence="1" id="KW-0694">RNA-binding</keyword>
<dbReference type="PANTHER" id="PTHR12826">
    <property type="entry name" value="RIBONUCLEASE Y"/>
    <property type="match status" value="1"/>
</dbReference>
<protein>
    <submittedName>
        <fullName evidence="3">RNA-processing protein</fullName>
    </submittedName>
</protein>
<dbReference type="Pfam" id="PF22891">
    <property type="entry name" value="KH_PNO1_2nd"/>
    <property type="match status" value="1"/>
</dbReference>
<evidence type="ECO:0000313" key="3">
    <source>
        <dbReference type="EMBL" id="HGM46819.1"/>
    </source>
</evidence>
<dbReference type="InterPro" id="IPR036612">
    <property type="entry name" value="KH_dom_type_1_sf"/>
</dbReference>
<dbReference type="Gene3D" id="3.30.1370.10">
    <property type="entry name" value="K Homology domain, type 1"/>
    <property type="match status" value="2"/>
</dbReference>
<evidence type="ECO:0000256" key="1">
    <source>
        <dbReference type="ARBA" id="ARBA00022884"/>
    </source>
</evidence>
<organism evidence="3">
    <name type="scientific">Thermofilum pendens</name>
    <dbReference type="NCBI Taxonomy" id="2269"/>
    <lineage>
        <taxon>Archaea</taxon>
        <taxon>Thermoproteota</taxon>
        <taxon>Thermoprotei</taxon>
        <taxon>Thermofilales</taxon>
        <taxon>Thermofilaceae</taxon>
        <taxon>Thermofilum</taxon>
    </lineage>
</organism>
<feature type="domain" description="K Homology" evidence="2">
    <location>
        <begin position="1"/>
        <end position="70"/>
    </location>
</feature>
<dbReference type="InterPro" id="IPR004087">
    <property type="entry name" value="KH_dom"/>
</dbReference>
<dbReference type="AlphaFoldDB" id="A0A7C4H0S5"/>
<name>A0A7C4H0S5_THEPE</name>